<organism evidence="1 2">
    <name type="scientific">Mycobacterium yunnanensis</name>
    <dbReference type="NCBI Taxonomy" id="368477"/>
    <lineage>
        <taxon>Bacteria</taxon>
        <taxon>Bacillati</taxon>
        <taxon>Actinomycetota</taxon>
        <taxon>Actinomycetes</taxon>
        <taxon>Mycobacteriales</taxon>
        <taxon>Mycobacteriaceae</taxon>
        <taxon>Mycobacterium</taxon>
    </lineage>
</organism>
<dbReference type="AlphaFoldDB" id="A0A9X2YRW8"/>
<evidence type="ECO:0000313" key="2">
    <source>
        <dbReference type="Proteomes" id="UP001141629"/>
    </source>
</evidence>
<accession>A0A9X2YRW8</accession>
<reference evidence="1" key="2">
    <citation type="journal article" date="2022" name="BMC Genomics">
        <title>Comparative genome analysis of mycobacteria focusing on tRNA and non-coding RNA.</title>
        <authorList>
            <person name="Behra P.R.K."/>
            <person name="Pettersson B.M.F."/>
            <person name="Ramesh M."/>
            <person name="Das S."/>
            <person name="Dasgupta S."/>
            <person name="Kirsebom L.A."/>
        </authorList>
    </citation>
    <scope>NUCLEOTIDE SEQUENCE</scope>
    <source>
        <strain evidence="1">DSM 44838</strain>
    </source>
</reference>
<evidence type="ECO:0000313" key="1">
    <source>
        <dbReference type="EMBL" id="MCV7424333.1"/>
    </source>
</evidence>
<reference evidence="1" key="1">
    <citation type="submission" date="2020-07" db="EMBL/GenBank/DDBJ databases">
        <authorList>
            <person name="Pettersson B.M.F."/>
            <person name="Behra P.R.K."/>
            <person name="Ramesh M."/>
            <person name="Das S."/>
            <person name="Dasgupta S."/>
            <person name="Kirsebom L.A."/>
        </authorList>
    </citation>
    <scope>NUCLEOTIDE SEQUENCE</scope>
    <source>
        <strain evidence="1">DSM 44838</strain>
    </source>
</reference>
<dbReference type="Proteomes" id="UP001141629">
    <property type="component" value="Unassembled WGS sequence"/>
</dbReference>
<protein>
    <submittedName>
        <fullName evidence="1">Uncharacterized protein</fullName>
    </submittedName>
</protein>
<comment type="caution">
    <text evidence="1">The sequence shown here is derived from an EMBL/GenBank/DDBJ whole genome shotgun (WGS) entry which is preliminary data.</text>
</comment>
<sequence length="347" mass="37394">MTARRIIKPPAATGAEKIREFEQRIKQLETKQSVRIGEHVLTEVDGRPVLIKPGAQLDVGTTPAEVIDLASVRGFVTDSQVAQAVSGGKTNSLSSATGVQVQKDVATANAQYVADNANAKAAELEARLNAGDTGYFFNDSFDGDYSVEKNLGPDYVRTTEGAGGGDYLSNGTGVAGQTALGGPFTQTWTDRHVNPTFTNSQTVSSTLNGVPNGSGGSGTYNARHTLIAQGNEAFTDRVELQVERNLLMLGYKLNNVWTEIARRDIGMADGDRFDLLVIAAQRRFVPLRNGLTVGMEWEDIGAVYPMDANHRFGGMANMAGTIVFNFWFTTQTLAPMVQSFNFADKNI</sequence>
<name>A0A9X2YRW8_9MYCO</name>
<proteinExistence type="predicted"/>
<keyword evidence="2" id="KW-1185">Reference proteome</keyword>
<gene>
    <name evidence="1" type="ORF">H7K45_27680</name>
</gene>
<dbReference type="RefSeq" id="WP_263999388.1">
    <property type="nucleotide sequence ID" value="NZ_JACKVK010000014.1"/>
</dbReference>
<dbReference type="EMBL" id="JACKVK010000014">
    <property type="protein sequence ID" value="MCV7424333.1"/>
    <property type="molecule type" value="Genomic_DNA"/>
</dbReference>